<sequence>MTPEQVKVKLEGIRWLDKEIQSLQLELQYLDQGLFKKSTLTQTKVQTSRVNNTENELVYVLKLKEDIQNRLSNLIKERSETSKLIDKLSDPLERSVLRMSYVNHLEIWNIEDEIEKSKTTIYRIKSSGIKKLAKLMDDRASKLT</sequence>
<dbReference type="AlphaFoldDB" id="A0A428GVR9"/>
<evidence type="ECO:0000313" key="1">
    <source>
        <dbReference type="EMBL" id="RSJ86563.1"/>
    </source>
</evidence>
<dbReference type="EMBL" id="RJPQ01000003">
    <property type="protein sequence ID" value="RSJ86563.1"/>
    <property type="molecule type" value="Genomic_DNA"/>
</dbReference>
<evidence type="ECO:0000313" key="2">
    <source>
        <dbReference type="Proteomes" id="UP000277890"/>
    </source>
</evidence>
<dbReference type="InterPro" id="IPR010861">
    <property type="entry name" value="DUF1492"/>
</dbReference>
<proteinExistence type="predicted"/>
<protein>
    <recommendedName>
        <fullName evidence="3">DUF1492 domain-containing protein</fullName>
    </recommendedName>
</protein>
<name>A0A428GVR9_STRCR</name>
<comment type="caution">
    <text evidence="1">The sequence shown here is derived from an EMBL/GenBank/DDBJ whole genome shotgun (WGS) entry which is preliminary data.</text>
</comment>
<dbReference type="RefSeq" id="WP_125371526.1">
    <property type="nucleotide sequence ID" value="NZ_RJPO01000010.1"/>
</dbReference>
<gene>
    <name evidence="1" type="ORF">D8794_03690</name>
</gene>
<reference evidence="1 2" key="1">
    <citation type="submission" date="2018-11" db="EMBL/GenBank/DDBJ databases">
        <title>Species Designations Belie Phenotypic and Genotypic Heterogeneity in Oral Streptococci.</title>
        <authorList>
            <person name="Velsko I."/>
        </authorList>
    </citation>
    <scope>NUCLEOTIDE SEQUENCE [LARGE SCALE GENOMIC DNA]</scope>
    <source>
        <strain evidence="1 2">A54</strain>
    </source>
</reference>
<dbReference type="Pfam" id="PF07374">
    <property type="entry name" value="DUF1492"/>
    <property type="match status" value="1"/>
</dbReference>
<dbReference type="Proteomes" id="UP000277890">
    <property type="component" value="Unassembled WGS sequence"/>
</dbReference>
<organism evidence="1 2">
    <name type="scientific">Streptococcus cristatus</name>
    <dbReference type="NCBI Taxonomy" id="45634"/>
    <lineage>
        <taxon>Bacteria</taxon>
        <taxon>Bacillati</taxon>
        <taxon>Bacillota</taxon>
        <taxon>Bacilli</taxon>
        <taxon>Lactobacillales</taxon>
        <taxon>Streptococcaceae</taxon>
        <taxon>Streptococcus</taxon>
    </lineage>
</organism>
<accession>A0A428GVR9</accession>
<evidence type="ECO:0008006" key="3">
    <source>
        <dbReference type="Google" id="ProtNLM"/>
    </source>
</evidence>